<evidence type="ECO:0000313" key="4">
    <source>
        <dbReference type="Proteomes" id="UP000590412"/>
    </source>
</evidence>
<reference evidence="3" key="1">
    <citation type="submission" date="2020-03" db="EMBL/GenBank/DDBJ databases">
        <title>FDA dAtabase for Regulatory Grade micrObial Sequences (FDA-ARGOS): Supporting development and validation of Infectious Disease Dx tests.</title>
        <authorList>
            <person name="Campos J."/>
            <person name="Goldberg B."/>
            <person name="Tallon L."/>
            <person name="Sadzewicz L."/>
            <person name="Vavikolanu K."/>
            <person name="Mehta A."/>
            <person name="Aluvathingal J."/>
            <person name="Nadendla S."/>
            <person name="Nandy P."/>
            <person name="Geyer C."/>
            <person name="Yan Y."/>
            <person name="Sichtig H."/>
        </authorList>
    </citation>
    <scope>NUCLEOTIDE SEQUENCE [LARGE SCALE GENOMIC DNA]</scope>
    <source>
        <strain evidence="3">FDAARGOS_652</strain>
    </source>
</reference>
<dbReference type="EMBL" id="JABWAB010000003">
    <property type="protein sequence ID" value="KAF6057804.1"/>
    <property type="molecule type" value="Genomic_DNA"/>
</dbReference>
<dbReference type="Gene3D" id="3.60.21.70">
    <property type="entry name" value="PhoD-like phosphatase"/>
    <property type="match status" value="1"/>
</dbReference>
<protein>
    <recommendedName>
        <fullName evidence="2">PhoD-like phosphatase domain-containing protein</fullName>
    </recommendedName>
</protein>
<dbReference type="PANTHER" id="PTHR46689">
    <property type="entry name" value="MEMBRANE PROTEIN, PUTATIVE-RELATED"/>
    <property type="match status" value="1"/>
</dbReference>
<feature type="compositionally biased region" description="Low complexity" evidence="1">
    <location>
        <begin position="8"/>
        <end position="20"/>
    </location>
</feature>
<dbReference type="OrthoDB" id="2419400at2759"/>
<gene>
    <name evidence="3" type="ORF">FOB60_002359</name>
</gene>
<dbReference type="Proteomes" id="UP000590412">
    <property type="component" value="Unassembled WGS sequence"/>
</dbReference>
<feature type="domain" description="PhoD-like phosphatase" evidence="2">
    <location>
        <begin position="547"/>
        <end position="627"/>
    </location>
</feature>
<accession>A0A8X7TCD5</accession>
<evidence type="ECO:0000259" key="2">
    <source>
        <dbReference type="Pfam" id="PF19050"/>
    </source>
</evidence>
<dbReference type="InterPro" id="IPR018946">
    <property type="entry name" value="PhoD-like_MPP"/>
</dbReference>
<feature type="compositionally biased region" description="Acidic residues" evidence="1">
    <location>
        <begin position="644"/>
        <end position="653"/>
    </location>
</feature>
<dbReference type="AlphaFoldDB" id="A0A8X7TCD5"/>
<dbReference type="InterPro" id="IPR038607">
    <property type="entry name" value="PhoD-like_sf"/>
</dbReference>
<dbReference type="GO" id="GO:0005886">
    <property type="term" value="C:plasma membrane"/>
    <property type="evidence" value="ECO:0007669"/>
    <property type="project" value="EnsemblFungi"/>
</dbReference>
<evidence type="ECO:0000313" key="3">
    <source>
        <dbReference type="EMBL" id="KAF6057804.1"/>
    </source>
</evidence>
<sequence>MPSATDTQQQQPQQEQQQKQSPEDWFSPLPLDEYLKINELARQNVPKTRPIDPNDKLGEYDIRCGPTLRLAGTLEDGASNYRGSLMLVVKDCPEGKPPSITYKIGPALESVTNGEFSAGEFPVTKFYEEDGYSFFRYTIELQLVHYEQKVQYYIDKFFKKSFQFFIPSVDESMNVISYSCNGFTLACDASEFKSSLWYDVLAKHSKQHYHVMLGGGDQIYSDAIKLHSKKLQEWTKMTNPMKKRHAPIDDEILAEFKNFYLNHYMNWFGKGFWKGTASQVVEALFPLSMSQIPMVNIYDDHDIIDGFGSYHDSTMSAPIFSTVGNVAYKYYMLFQHHMNPEEKLHLSDPSWVLGKEGPFIKQKNHSVFMRLGKEISLLGLDCRTERKLKQICDPQTYKIIFNKMNETLKANGDVKHLYVMLGVPIFYPRLVWLEWLLTSTAMAPLRKLATKGVINKGLVNEFDGDVEVLDDLNDHWCSKYHKRERNKLIKDLMDFGAKKGIRITILSGDVHLCCIGRMKSKYHHHPNAHILQGAKEVEKLNKDLTTHPENDPRLIFNVISSAIVNAPPPDAMATLLNKRSGIHHYNQDTDEDVVPIFLKDVDGSSRNNHQFLNKRNWSDLVLAKQSVEYKTLFAGAAQTEADAAEVAEAEEAATADAVEAEPTANGNHHKDTSASSSSSVLRKYPQPVIEGQHNSKEGDFLHDQKPNERFIKYPLFGDSVVTSLRVEVDPADLASKSTAYEVFIPPLIGSYKLGRAPVKHVDV</sequence>
<feature type="domain" description="PhoD-like phosphatase" evidence="2">
    <location>
        <begin position="163"/>
        <end position="440"/>
    </location>
</feature>
<feature type="domain" description="PhoD-like phosphatase" evidence="2">
    <location>
        <begin position="448"/>
        <end position="521"/>
    </location>
</feature>
<dbReference type="PANTHER" id="PTHR46689:SF1">
    <property type="entry name" value="PHOD-LIKE PHOSPHATASE DOMAIN-CONTAINING PROTEIN"/>
    <property type="match status" value="1"/>
</dbReference>
<comment type="caution">
    <text evidence="3">The sequence shown here is derived from an EMBL/GenBank/DDBJ whole genome shotgun (WGS) entry which is preliminary data.</text>
</comment>
<proteinExistence type="predicted"/>
<dbReference type="CDD" id="cd07389">
    <property type="entry name" value="MPP_PhoD"/>
    <property type="match status" value="1"/>
</dbReference>
<evidence type="ECO:0000256" key="1">
    <source>
        <dbReference type="SAM" id="MobiDB-lite"/>
    </source>
</evidence>
<feature type="region of interest" description="Disordered" evidence="1">
    <location>
        <begin position="1"/>
        <end position="28"/>
    </location>
</feature>
<dbReference type="InterPro" id="IPR043904">
    <property type="entry name" value="PhoD_2-like"/>
</dbReference>
<feature type="region of interest" description="Disordered" evidence="1">
    <location>
        <begin position="644"/>
        <end position="682"/>
    </location>
</feature>
<organism evidence="3 4">
    <name type="scientific">Candida parapsilosis</name>
    <name type="common">Yeast</name>
    <dbReference type="NCBI Taxonomy" id="5480"/>
    <lineage>
        <taxon>Eukaryota</taxon>
        <taxon>Fungi</taxon>
        <taxon>Dikarya</taxon>
        <taxon>Ascomycota</taxon>
        <taxon>Saccharomycotina</taxon>
        <taxon>Pichiomycetes</taxon>
        <taxon>Debaryomycetaceae</taxon>
        <taxon>Candida/Lodderomyces clade</taxon>
        <taxon>Candida</taxon>
    </lineage>
</organism>
<name>A0A8X7TCD5_CANPA</name>
<dbReference type="Pfam" id="PF19050">
    <property type="entry name" value="PhoD_2"/>
    <property type="match status" value="3"/>
</dbReference>